<dbReference type="OrthoDB" id="2147279at2759"/>
<keyword evidence="3" id="KW-1185">Reference proteome</keyword>
<accession>A0A1Y2AR65</accession>
<evidence type="ECO:0000313" key="2">
    <source>
        <dbReference type="EMBL" id="ORY25041.1"/>
    </source>
</evidence>
<evidence type="ECO:0000256" key="1">
    <source>
        <dbReference type="SAM" id="MobiDB-lite"/>
    </source>
</evidence>
<feature type="compositionally biased region" description="Polar residues" evidence="1">
    <location>
        <begin position="51"/>
        <end position="65"/>
    </location>
</feature>
<comment type="caution">
    <text evidence="2">The sequence shown here is derived from an EMBL/GenBank/DDBJ whole genome shotgun (WGS) entry which is preliminary data.</text>
</comment>
<sequence length="601" mass="67896">MRKDEGIRSGKWTKKSHTKEEIMYAIEDAYFGLMIYEKAKFPRPNAEFTAESPQLTPTFPTSQLDSDIDMSPEASSPEAVYEVVKRVLLDTFHALFRVEKQVPSPKKHPASSAFMKAFRDAVFLINPEDKARVEARIRRLVPLPTVLKARLEALLVTFQDEAFVYDGVPVLNDAAVKEMRSLIDSHVVKGCLSDPPGISFYRLVGKDKYGLPIYICLRGSSALESFHQTSNRSLQMWACSLEYYDILRAVLLHRFNIRASERYRPGFPKTGHYDHFLFDQINEVTKRLFGESVLTWWTIPAIRPITTETFGVVPCLPPNQLHNFTADFVKQYPPLQRYLAVRQKLKVPYTTVSTVEEMGLFKKHIPEYYGKGRRGIKAVDDGDWVTMAEDWNSGKLKDVTGRMDSPLPGYSTNVWCKFPEALAAFFNTYDRARKKRLMLDANRDPLSLMRDAINQHPAMTVQFLGAVAAKPLGYLDFSVEEEEQDIDFPFFVSHLSVQRSDPQAQPTLPTTSNFVQTSSPRLSAFRTSQVPAPNMIRSVTAVFTAPVPLGPLPQKKKDRTCVNCRISTCPGKNNRSRCQAGSGSSSMPRDILPKALGSGQQ</sequence>
<dbReference type="PANTHER" id="PTHR47773">
    <property type="entry name" value="SI:DKEY-9I5.2-RELATED"/>
    <property type="match status" value="1"/>
</dbReference>
<dbReference type="Proteomes" id="UP000193642">
    <property type="component" value="Unassembled WGS sequence"/>
</dbReference>
<evidence type="ECO:0000313" key="3">
    <source>
        <dbReference type="Proteomes" id="UP000193642"/>
    </source>
</evidence>
<feature type="region of interest" description="Disordered" evidence="1">
    <location>
        <begin position="49"/>
        <end position="71"/>
    </location>
</feature>
<feature type="compositionally biased region" description="Polar residues" evidence="1">
    <location>
        <begin position="573"/>
        <end position="587"/>
    </location>
</feature>
<gene>
    <name evidence="2" type="ORF">BCR33DRAFT_795556</name>
</gene>
<reference evidence="2 3" key="1">
    <citation type="submission" date="2016-07" db="EMBL/GenBank/DDBJ databases">
        <title>Pervasive Adenine N6-methylation of Active Genes in Fungi.</title>
        <authorList>
            <consortium name="DOE Joint Genome Institute"/>
            <person name="Mondo S.J."/>
            <person name="Dannebaum R.O."/>
            <person name="Kuo R.C."/>
            <person name="Labutti K."/>
            <person name="Haridas S."/>
            <person name="Kuo A."/>
            <person name="Salamov A."/>
            <person name="Ahrendt S.R."/>
            <person name="Lipzen A."/>
            <person name="Sullivan W."/>
            <person name="Andreopoulos W.B."/>
            <person name="Clum A."/>
            <person name="Lindquist E."/>
            <person name="Daum C."/>
            <person name="Ramamoorthy G.K."/>
            <person name="Gryganskyi A."/>
            <person name="Culley D."/>
            <person name="Magnuson J.K."/>
            <person name="James T.Y."/>
            <person name="O'Malley M.A."/>
            <person name="Stajich J.E."/>
            <person name="Spatafora J.W."/>
            <person name="Visel A."/>
            <person name="Grigoriev I.V."/>
        </authorList>
    </citation>
    <scope>NUCLEOTIDE SEQUENCE [LARGE SCALE GENOMIC DNA]</scope>
    <source>
        <strain evidence="2 3">JEL800</strain>
    </source>
</reference>
<protein>
    <submittedName>
        <fullName evidence="2">Uncharacterized protein</fullName>
    </submittedName>
</protein>
<dbReference type="EMBL" id="MCGO01000135">
    <property type="protein sequence ID" value="ORY25041.1"/>
    <property type="molecule type" value="Genomic_DNA"/>
</dbReference>
<name>A0A1Y2AR65_9FUNG</name>
<organism evidence="2 3">
    <name type="scientific">Rhizoclosmatium globosum</name>
    <dbReference type="NCBI Taxonomy" id="329046"/>
    <lineage>
        <taxon>Eukaryota</taxon>
        <taxon>Fungi</taxon>
        <taxon>Fungi incertae sedis</taxon>
        <taxon>Chytridiomycota</taxon>
        <taxon>Chytridiomycota incertae sedis</taxon>
        <taxon>Chytridiomycetes</taxon>
        <taxon>Chytridiales</taxon>
        <taxon>Chytriomycetaceae</taxon>
        <taxon>Rhizoclosmatium</taxon>
    </lineage>
</organism>
<feature type="region of interest" description="Disordered" evidence="1">
    <location>
        <begin position="573"/>
        <end position="601"/>
    </location>
</feature>
<dbReference type="PANTHER" id="PTHR47773:SF1">
    <property type="entry name" value="C2H2-TYPE DOMAIN-CONTAINING PROTEIN"/>
    <property type="match status" value="1"/>
</dbReference>
<dbReference type="AlphaFoldDB" id="A0A1Y2AR65"/>
<proteinExistence type="predicted"/>